<name>A0AAP4VH92_9BURK</name>
<protein>
    <submittedName>
        <fullName evidence="1">Uncharacterized protein</fullName>
    </submittedName>
</protein>
<comment type="caution">
    <text evidence="1">The sequence shown here is derived from an EMBL/GenBank/DDBJ whole genome shotgun (WGS) entry which is preliminary data.</text>
</comment>
<evidence type="ECO:0000313" key="2">
    <source>
        <dbReference type="Proteomes" id="UP001172109"/>
    </source>
</evidence>
<dbReference type="Proteomes" id="UP001172109">
    <property type="component" value="Unassembled WGS sequence"/>
</dbReference>
<evidence type="ECO:0000313" key="1">
    <source>
        <dbReference type="EMBL" id="MDN7567073.1"/>
    </source>
</evidence>
<dbReference type="RefSeq" id="WP_224755802.1">
    <property type="nucleotide sequence ID" value="NZ_CADEUY010000009.1"/>
</dbReference>
<sequence length="227" mass="25457">MKHNEHARDGRFLLFEGKRLKPSARDAGCSGRSADCPRFVEVPYDHGCRVPKATSCDAGRAAHRLFVTDRSLPNRHATMTVSELLRAIRQPYAALLLCASLPAFAKVSTEVYCFKSDGDKPVRFEMRTYYDDAVGWSGGMVRYAKAKMALPLVVEHVDEEVLAEGRPHQFTTTWVEMVDGRINGRYEMMSQGAMIYSMTYTSARTGKQTAFGRVLDVDASEQTGCRW</sequence>
<proteinExistence type="predicted"/>
<accession>A0AAP4VH92</accession>
<dbReference type="AlphaFoldDB" id="A0AAP4VH92"/>
<gene>
    <name evidence="1" type="ORF">QZM56_21455</name>
</gene>
<organism evidence="1 2">
    <name type="scientific">Burkholderia contaminans</name>
    <dbReference type="NCBI Taxonomy" id="488447"/>
    <lineage>
        <taxon>Bacteria</taxon>
        <taxon>Pseudomonadati</taxon>
        <taxon>Pseudomonadota</taxon>
        <taxon>Betaproteobacteria</taxon>
        <taxon>Burkholderiales</taxon>
        <taxon>Burkholderiaceae</taxon>
        <taxon>Burkholderia</taxon>
        <taxon>Burkholderia cepacia complex</taxon>
    </lineage>
</organism>
<dbReference type="EMBL" id="JAUJQS010000015">
    <property type="protein sequence ID" value="MDN7567073.1"/>
    <property type="molecule type" value="Genomic_DNA"/>
</dbReference>
<reference evidence="1" key="1">
    <citation type="submission" date="2023-07" db="EMBL/GenBank/DDBJ databases">
        <title>A collection of bacterial strains from the Burkholderia cepacia Research Laboratory and Repository.</title>
        <authorList>
            <person name="Lipuma J."/>
            <person name="Spilker T."/>
            <person name="Caverly L."/>
        </authorList>
    </citation>
    <scope>NUCLEOTIDE SEQUENCE</scope>
    <source>
        <strain evidence="1">AU44979</strain>
    </source>
</reference>